<reference evidence="1 2" key="1">
    <citation type="submission" date="2019-06" db="EMBL/GenBank/DDBJ databases">
        <title>Desulfobotulus mexicanus sp. nov., a novel sulfate-reducing bacterium isolated from the sediment of an alkaline crater lake in Mexico.</title>
        <authorList>
            <person name="Hirschler-Rea A."/>
        </authorList>
    </citation>
    <scope>NUCLEOTIDE SEQUENCE [LARGE SCALE GENOMIC DNA]</scope>
    <source>
        <strain evidence="1 2">PAR22N</strain>
    </source>
</reference>
<evidence type="ECO:0000313" key="2">
    <source>
        <dbReference type="Proteomes" id="UP000321899"/>
    </source>
</evidence>
<accession>A0A5S5MBU7</accession>
<proteinExistence type="predicted"/>
<keyword evidence="2" id="KW-1185">Reference proteome</keyword>
<sequence>MNFLVSSLTLDGAATVSVTGLTGFANGAFANAGDLATELASTTEIATAVVDGTNINITYTLDAGGANDGVAFTIADDVEDGGVGAGDITAGTDGSGSGSIGTAAVTTIAHDGLSYGGGNTTIEVGGTGGLTIAATEYANAAALAAAIQGLAEVTTAEVSGDNIVIT</sequence>
<dbReference type="AlphaFoldDB" id="A0A5S5MBU7"/>
<organism evidence="1 2">
    <name type="scientific">Desulfobotulus mexicanus</name>
    <dbReference type="NCBI Taxonomy" id="2586642"/>
    <lineage>
        <taxon>Bacteria</taxon>
        <taxon>Pseudomonadati</taxon>
        <taxon>Thermodesulfobacteriota</taxon>
        <taxon>Desulfobacteria</taxon>
        <taxon>Desulfobacterales</taxon>
        <taxon>Desulfobacteraceae</taxon>
        <taxon>Desulfobotulus</taxon>
    </lineage>
</organism>
<name>A0A5S5MBU7_9BACT</name>
<comment type="caution">
    <text evidence="1">The sequence shown here is derived from an EMBL/GenBank/DDBJ whole genome shotgun (WGS) entry which is preliminary data.</text>
</comment>
<dbReference type="RefSeq" id="WP_139451023.1">
    <property type="nucleotide sequence ID" value="NZ_VDMB01000067.1"/>
</dbReference>
<dbReference type="EMBL" id="VDMB01000067">
    <property type="protein sequence ID" value="TYT73095.1"/>
    <property type="molecule type" value="Genomic_DNA"/>
</dbReference>
<dbReference type="Proteomes" id="UP000321899">
    <property type="component" value="Unassembled WGS sequence"/>
</dbReference>
<evidence type="ECO:0000313" key="1">
    <source>
        <dbReference type="EMBL" id="TYT73095.1"/>
    </source>
</evidence>
<gene>
    <name evidence="1" type="ORF">FIM25_16935</name>
</gene>
<protein>
    <submittedName>
        <fullName evidence="1">Uncharacterized protein</fullName>
    </submittedName>
</protein>